<dbReference type="RefSeq" id="XP_001891270.1">
    <property type="nucleotide sequence ID" value="XM_001891235.1"/>
</dbReference>
<keyword evidence="4" id="KW-1185">Reference proteome</keyword>
<name>B0D5J8_LACBS</name>
<dbReference type="AlphaFoldDB" id="B0D5J8"/>
<organism evidence="4">
    <name type="scientific">Laccaria bicolor (strain S238N-H82 / ATCC MYA-4686)</name>
    <name type="common">Bicoloured deceiver</name>
    <name type="synonym">Laccaria laccata var. bicolor</name>
    <dbReference type="NCBI Taxonomy" id="486041"/>
    <lineage>
        <taxon>Eukaryota</taxon>
        <taxon>Fungi</taxon>
        <taxon>Dikarya</taxon>
        <taxon>Basidiomycota</taxon>
        <taxon>Agaricomycotina</taxon>
        <taxon>Agaricomycetes</taxon>
        <taxon>Agaricomycetidae</taxon>
        <taxon>Agaricales</taxon>
        <taxon>Agaricineae</taxon>
        <taxon>Hydnangiaceae</taxon>
        <taxon>Laccaria</taxon>
    </lineage>
</organism>
<feature type="region of interest" description="Disordered" evidence="1">
    <location>
        <begin position="35"/>
        <end position="75"/>
    </location>
</feature>
<accession>B0D5J8</accession>
<dbReference type="KEGG" id="lbc:LACBIDRAFT_312671"/>
<evidence type="ECO:0000313" key="3">
    <source>
        <dbReference type="EMBL" id="EDR09783.1"/>
    </source>
</evidence>
<gene>
    <name evidence="2" type="ORF">LACBIDRAFT_312671</name>
    <name evidence="3" type="ORF">LACBIDRAFT_317935</name>
</gene>
<dbReference type="GeneID" id="6086925"/>
<reference evidence="3 4" key="1">
    <citation type="journal article" date="2008" name="Nature">
        <title>The genome of Laccaria bicolor provides insights into mycorrhizal symbiosis.</title>
        <authorList>
            <person name="Martin F."/>
            <person name="Aerts A."/>
            <person name="Ahren D."/>
            <person name="Brun A."/>
            <person name="Danchin E.G.J."/>
            <person name="Duchaussoy F."/>
            <person name="Gibon J."/>
            <person name="Kohler A."/>
            <person name="Lindquist E."/>
            <person name="Pereda V."/>
            <person name="Salamov A."/>
            <person name="Shapiro H.J."/>
            <person name="Wuyts J."/>
            <person name="Blaudez D."/>
            <person name="Buee M."/>
            <person name="Brokstein P."/>
            <person name="Canbaeck B."/>
            <person name="Cohen D."/>
            <person name="Courty P.E."/>
            <person name="Coutinho P.M."/>
            <person name="Delaruelle C."/>
            <person name="Detter J.C."/>
            <person name="Deveau A."/>
            <person name="DiFazio S."/>
            <person name="Duplessis S."/>
            <person name="Fraissinet-Tachet L."/>
            <person name="Lucic E."/>
            <person name="Frey-Klett P."/>
            <person name="Fourrey C."/>
            <person name="Feussner I."/>
            <person name="Gay G."/>
            <person name="Grimwood J."/>
            <person name="Hoegger P.J."/>
            <person name="Jain P."/>
            <person name="Kilaru S."/>
            <person name="Labbe J."/>
            <person name="Lin Y.C."/>
            <person name="Legue V."/>
            <person name="Le Tacon F."/>
            <person name="Marmeisse R."/>
            <person name="Melayah D."/>
            <person name="Montanini B."/>
            <person name="Muratet M."/>
            <person name="Nehls U."/>
            <person name="Niculita-Hirzel H."/>
            <person name="Oudot-Le Secq M.P."/>
            <person name="Peter M."/>
            <person name="Quesneville H."/>
            <person name="Rajashekar B."/>
            <person name="Reich M."/>
            <person name="Rouhier N."/>
            <person name="Schmutz J."/>
            <person name="Yin T."/>
            <person name="Chalot M."/>
            <person name="Henrissat B."/>
            <person name="Kuees U."/>
            <person name="Lucas S."/>
            <person name="Van de Peer Y."/>
            <person name="Podila G.K."/>
            <person name="Polle A."/>
            <person name="Pukkila P.J."/>
            <person name="Richardson P.M."/>
            <person name="Rouze P."/>
            <person name="Sanders I.R."/>
            <person name="Stajich J.E."/>
            <person name="Tunlid A."/>
            <person name="Tuskan G."/>
            <person name="Grigoriev I.V."/>
        </authorList>
    </citation>
    <scope>NUCLEOTIDE SEQUENCE [LARGE SCALE GENOMIC DNA]</scope>
    <source>
        <strain evidence="4">S238N-H82 / ATCC MYA-4686</strain>
    </source>
</reference>
<dbReference type="KEGG" id="lbc:LACBIDRAFT_317935"/>
<dbReference type="EMBL" id="DS547580">
    <property type="protein sequence ID" value="EDQ98080.1"/>
    <property type="molecule type" value="Genomic_DNA"/>
</dbReference>
<dbReference type="HOGENOM" id="CLU_2671478_0_0_1"/>
<proteinExistence type="predicted"/>
<evidence type="ECO:0000313" key="4">
    <source>
        <dbReference type="Proteomes" id="UP000001194"/>
    </source>
</evidence>
<dbReference type="EMBL" id="DS547098">
    <property type="protein sequence ID" value="EDR09783.1"/>
    <property type="molecule type" value="Genomic_DNA"/>
</dbReference>
<sequence length="75" mass="8558">MTWGLHLVLDVEELLMGDGLRRVISQAKLCQHRHRISDSPLPLQTPTHLPSPHRPNDIPHQSRARSDITALQTMH</sequence>
<dbReference type="Proteomes" id="UP000001194">
    <property type="component" value="Unassembled WGS sequence"/>
</dbReference>
<dbReference type="RefSeq" id="XP_001879168.1">
    <property type="nucleotide sequence ID" value="XM_001879133.1"/>
</dbReference>
<protein>
    <submittedName>
        <fullName evidence="3">Predicted protein</fullName>
    </submittedName>
</protein>
<evidence type="ECO:0000313" key="2">
    <source>
        <dbReference type="EMBL" id="EDQ98080.1"/>
    </source>
</evidence>
<dbReference type="InParanoid" id="B0D5J8"/>
<evidence type="ECO:0000256" key="1">
    <source>
        <dbReference type="SAM" id="MobiDB-lite"/>
    </source>
</evidence>
<dbReference type="GeneID" id="6075177"/>